<name>A0A9D4J4X1_DREPO</name>
<dbReference type="AlphaFoldDB" id="A0A9D4J4X1"/>
<reference evidence="1" key="2">
    <citation type="submission" date="2020-11" db="EMBL/GenBank/DDBJ databases">
        <authorList>
            <person name="McCartney M.A."/>
            <person name="Auch B."/>
            <person name="Kono T."/>
            <person name="Mallez S."/>
            <person name="Becker A."/>
            <person name="Gohl D.M."/>
            <person name="Silverstein K.A.T."/>
            <person name="Koren S."/>
            <person name="Bechman K.B."/>
            <person name="Herman A."/>
            <person name="Abrahante J.E."/>
            <person name="Garbe J."/>
        </authorList>
    </citation>
    <scope>NUCLEOTIDE SEQUENCE</scope>
    <source>
        <strain evidence="1">Duluth1</strain>
        <tissue evidence="1">Whole animal</tissue>
    </source>
</reference>
<sequence length="131" mass="14776">MECASTKTLTVPRARRGADKWGNQTARRDWSHVGPHHFRCLNWLPVSKRVDQISLCHVFKVKNGLAPDYMAESFIPQDSVHSYKTRSCSRGAFQFQRSKVLVPSPSALLVAPCGTAYQLTYPVLEGYLHSK</sequence>
<gene>
    <name evidence="1" type="ORF">DPMN_152160</name>
</gene>
<proteinExistence type="predicted"/>
<comment type="caution">
    <text evidence="1">The sequence shown here is derived from an EMBL/GenBank/DDBJ whole genome shotgun (WGS) entry which is preliminary data.</text>
</comment>
<evidence type="ECO:0000313" key="2">
    <source>
        <dbReference type="Proteomes" id="UP000828390"/>
    </source>
</evidence>
<reference evidence="1" key="1">
    <citation type="journal article" date="2019" name="bioRxiv">
        <title>The Genome of the Zebra Mussel, Dreissena polymorpha: A Resource for Invasive Species Research.</title>
        <authorList>
            <person name="McCartney M.A."/>
            <person name="Auch B."/>
            <person name="Kono T."/>
            <person name="Mallez S."/>
            <person name="Zhang Y."/>
            <person name="Obille A."/>
            <person name="Becker A."/>
            <person name="Abrahante J.E."/>
            <person name="Garbe J."/>
            <person name="Badalamenti J.P."/>
            <person name="Herman A."/>
            <person name="Mangelson H."/>
            <person name="Liachko I."/>
            <person name="Sullivan S."/>
            <person name="Sone E.D."/>
            <person name="Koren S."/>
            <person name="Silverstein K.A.T."/>
            <person name="Beckman K.B."/>
            <person name="Gohl D.M."/>
        </authorList>
    </citation>
    <scope>NUCLEOTIDE SEQUENCE</scope>
    <source>
        <strain evidence="1">Duluth1</strain>
        <tissue evidence="1">Whole animal</tissue>
    </source>
</reference>
<protein>
    <submittedName>
        <fullName evidence="1">Uncharacterized protein</fullName>
    </submittedName>
</protein>
<keyword evidence="2" id="KW-1185">Reference proteome</keyword>
<accession>A0A9D4J4X1</accession>
<dbReference type="Proteomes" id="UP000828390">
    <property type="component" value="Unassembled WGS sequence"/>
</dbReference>
<organism evidence="1 2">
    <name type="scientific">Dreissena polymorpha</name>
    <name type="common">Zebra mussel</name>
    <name type="synonym">Mytilus polymorpha</name>
    <dbReference type="NCBI Taxonomy" id="45954"/>
    <lineage>
        <taxon>Eukaryota</taxon>
        <taxon>Metazoa</taxon>
        <taxon>Spiralia</taxon>
        <taxon>Lophotrochozoa</taxon>
        <taxon>Mollusca</taxon>
        <taxon>Bivalvia</taxon>
        <taxon>Autobranchia</taxon>
        <taxon>Heteroconchia</taxon>
        <taxon>Euheterodonta</taxon>
        <taxon>Imparidentia</taxon>
        <taxon>Neoheterodontei</taxon>
        <taxon>Myida</taxon>
        <taxon>Dreissenoidea</taxon>
        <taxon>Dreissenidae</taxon>
        <taxon>Dreissena</taxon>
    </lineage>
</organism>
<dbReference type="EMBL" id="JAIWYP010000007">
    <property type="protein sequence ID" value="KAH3798560.1"/>
    <property type="molecule type" value="Genomic_DNA"/>
</dbReference>
<evidence type="ECO:0000313" key="1">
    <source>
        <dbReference type="EMBL" id="KAH3798560.1"/>
    </source>
</evidence>